<dbReference type="FunFam" id="1.20.5.5270:FF:000002">
    <property type="entry name" value="Lon protease homolog"/>
    <property type="match status" value="1"/>
</dbReference>
<proteinExistence type="predicted"/>
<dbReference type="InterPro" id="IPR015947">
    <property type="entry name" value="PUA-like_sf"/>
</dbReference>
<name>A0A7V0Q6N0_UNCW3</name>
<dbReference type="PANTHER" id="PTHR43718:SF2">
    <property type="entry name" value="LON PROTEASE HOMOLOG, MITOCHONDRIAL"/>
    <property type="match status" value="1"/>
</dbReference>
<dbReference type="InterPro" id="IPR027417">
    <property type="entry name" value="P-loop_NTPase"/>
</dbReference>
<protein>
    <submittedName>
        <fullName evidence="9">AAA family ATPase</fullName>
    </submittedName>
</protein>
<evidence type="ECO:0000256" key="4">
    <source>
        <dbReference type="ARBA" id="ARBA00022801"/>
    </source>
</evidence>
<dbReference type="Gene3D" id="1.20.58.1480">
    <property type="match status" value="1"/>
</dbReference>
<dbReference type="Gene3D" id="1.20.5.5270">
    <property type="match status" value="1"/>
</dbReference>
<dbReference type="EMBL" id="DRDR01000164">
    <property type="protein sequence ID" value="HDL60550.1"/>
    <property type="molecule type" value="Genomic_DNA"/>
</dbReference>
<dbReference type="Pfam" id="PF00004">
    <property type="entry name" value="AAA"/>
    <property type="match status" value="1"/>
</dbReference>
<keyword evidence="6" id="KW-0067">ATP-binding</keyword>
<accession>A0A7V0Q6N0</accession>
<dbReference type="InterPro" id="IPR003593">
    <property type="entry name" value="AAA+_ATPase"/>
</dbReference>
<feature type="domain" description="Lon N-terminal" evidence="8">
    <location>
        <begin position="3"/>
        <end position="198"/>
    </location>
</feature>
<dbReference type="SMART" id="SM00382">
    <property type="entry name" value="AAA"/>
    <property type="match status" value="1"/>
</dbReference>
<evidence type="ECO:0000256" key="5">
    <source>
        <dbReference type="ARBA" id="ARBA00022825"/>
    </source>
</evidence>
<dbReference type="InterPro" id="IPR046336">
    <property type="entry name" value="Lon_prtase_N_sf"/>
</dbReference>
<feature type="non-terminal residue" evidence="9">
    <location>
        <position position="499"/>
    </location>
</feature>
<organism evidence="9">
    <name type="scientific">candidate division WOR-3 bacterium</name>
    <dbReference type="NCBI Taxonomy" id="2052148"/>
    <lineage>
        <taxon>Bacteria</taxon>
        <taxon>Bacteria division WOR-3</taxon>
    </lineage>
</organism>
<keyword evidence="5" id="KW-0720">Serine protease</keyword>
<dbReference type="GO" id="GO:0004252">
    <property type="term" value="F:serine-type endopeptidase activity"/>
    <property type="evidence" value="ECO:0007669"/>
    <property type="project" value="InterPro"/>
</dbReference>
<evidence type="ECO:0000259" key="8">
    <source>
        <dbReference type="PROSITE" id="PS51787"/>
    </source>
</evidence>
<keyword evidence="2" id="KW-0645">Protease</keyword>
<evidence type="ECO:0000256" key="6">
    <source>
        <dbReference type="ARBA" id="ARBA00022840"/>
    </source>
</evidence>
<dbReference type="SUPFAM" id="SSF88697">
    <property type="entry name" value="PUA domain-like"/>
    <property type="match status" value="1"/>
</dbReference>
<dbReference type="InterPro" id="IPR003111">
    <property type="entry name" value="Lon_prtase_N"/>
</dbReference>
<evidence type="ECO:0000313" key="9">
    <source>
        <dbReference type="EMBL" id="HDL60550.1"/>
    </source>
</evidence>
<gene>
    <name evidence="9" type="ORF">ENH14_03740</name>
</gene>
<dbReference type="PROSITE" id="PS51787">
    <property type="entry name" value="LON_N"/>
    <property type="match status" value="1"/>
</dbReference>
<dbReference type="FunFam" id="3.40.50.300:FF:000382">
    <property type="entry name" value="Lon protease homolog 2, peroxisomal"/>
    <property type="match status" value="1"/>
</dbReference>
<dbReference type="GO" id="GO:0006515">
    <property type="term" value="P:protein quality control for misfolded or incompletely synthesized proteins"/>
    <property type="evidence" value="ECO:0007669"/>
    <property type="project" value="TreeGrafter"/>
</dbReference>
<comment type="caution">
    <text evidence="9">The sequence shown here is derived from an EMBL/GenBank/DDBJ whole genome shotgun (WGS) entry which is preliminary data.</text>
</comment>
<dbReference type="PANTHER" id="PTHR43718">
    <property type="entry name" value="LON PROTEASE"/>
    <property type="match status" value="1"/>
</dbReference>
<dbReference type="GO" id="GO:0016887">
    <property type="term" value="F:ATP hydrolysis activity"/>
    <property type="evidence" value="ECO:0007669"/>
    <property type="project" value="InterPro"/>
</dbReference>
<dbReference type="Gene3D" id="2.30.130.40">
    <property type="entry name" value="LON domain-like"/>
    <property type="match status" value="1"/>
</dbReference>
<dbReference type="GO" id="GO:0004176">
    <property type="term" value="F:ATP-dependent peptidase activity"/>
    <property type="evidence" value="ECO:0007669"/>
    <property type="project" value="InterPro"/>
</dbReference>
<dbReference type="CDD" id="cd19500">
    <property type="entry name" value="RecA-like_Lon"/>
    <property type="match status" value="1"/>
</dbReference>
<dbReference type="SMART" id="SM00464">
    <property type="entry name" value="LON"/>
    <property type="match status" value="1"/>
</dbReference>
<dbReference type="AlphaFoldDB" id="A0A7V0Q6N0"/>
<dbReference type="Pfam" id="PF02190">
    <property type="entry name" value="LON_substr_bdg"/>
    <property type="match status" value="1"/>
</dbReference>
<keyword evidence="1" id="KW-0963">Cytoplasm</keyword>
<dbReference type="InterPro" id="IPR027065">
    <property type="entry name" value="Lon_Prtase"/>
</dbReference>
<evidence type="ECO:0000256" key="7">
    <source>
        <dbReference type="ARBA" id="ARBA00023016"/>
    </source>
</evidence>
<evidence type="ECO:0000256" key="2">
    <source>
        <dbReference type="ARBA" id="ARBA00022670"/>
    </source>
</evidence>
<dbReference type="InterPro" id="IPR003959">
    <property type="entry name" value="ATPase_AAA_core"/>
</dbReference>
<evidence type="ECO:0000256" key="1">
    <source>
        <dbReference type="ARBA" id="ARBA00022490"/>
    </source>
</evidence>
<dbReference type="Proteomes" id="UP000886381">
    <property type="component" value="Unassembled WGS sequence"/>
</dbReference>
<evidence type="ECO:0000256" key="3">
    <source>
        <dbReference type="ARBA" id="ARBA00022741"/>
    </source>
</evidence>
<reference evidence="9" key="1">
    <citation type="journal article" date="2020" name="mSystems">
        <title>Genome- and Community-Level Interaction Insights into Carbon Utilization and Element Cycling Functions of Hydrothermarchaeota in Hydrothermal Sediment.</title>
        <authorList>
            <person name="Zhou Z."/>
            <person name="Liu Y."/>
            <person name="Xu W."/>
            <person name="Pan J."/>
            <person name="Luo Z.H."/>
            <person name="Li M."/>
        </authorList>
    </citation>
    <scope>NUCLEOTIDE SEQUENCE [LARGE SCALE GENOMIC DNA]</scope>
    <source>
        <strain evidence="9">HyVt-28</strain>
    </source>
</reference>
<keyword evidence="3" id="KW-0547">Nucleotide-binding</keyword>
<dbReference type="SUPFAM" id="SSF52540">
    <property type="entry name" value="P-loop containing nucleoside triphosphate hydrolases"/>
    <property type="match status" value="1"/>
</dbReference>
<sequence length="499" mass="57874">MKIPVIITRELLVFPHTVTPILIARPFSLRAAREALSLDRKALFIPQKDSAKERPEDKNDVYGIGTIGRFIQYVNAPDGSIRAIIEGLERVSLKELYYEDELFRAEYQHSPVEAKVDEEVQQLSRMLREYYSNYSKQVHSIPDEVTLTILDQSNDPYVIANVLAAHLPINFEEKIEIYKIDNLKELLKKLISILIRELEFHRLKLEIEERVTQEIRKNQKQYFLQQQMKEIQKELGLEEESEFEALEKQIKESLMPEDVKKKALHELSKLRRTPSISPEATVIRNYLDWLINLPWGKCSKDNLDIKHARKVLDEDHFGLEEQKERILEYLAVLKLKGQIRGQVICFVGPPGVGKTSLARSIARALGRKFVRISLGGMRDEAEIRGHRRTYVGAMPGRIIQQIRRAGTQNPVFLLDEIDKVGTDWRGDPQAALMEVLDPEINKYFQDNYLEVDFDLSKVLFITTANSLYGIPRPLLDRMEVIPIKGYLDFEKLHIARDYL</sequence>
<dbReference type="GO" id="GO:0005524">
    <property type="term" value="F:ATP binding"/>
    <property type="evidence" value="ECO:0007669"/>
    <property type="project" value="UniProtKB-KW"/>
</dbReference>
<keyword evidence="4" id="KW-0378">Hydrolase</keyword>
<dbReference type="Gene3D" id="3.40.50.300">
    <property type="entry name" value="P-loop containing nucleotide triphosphate hydrolases"/>
    <property type="match status" value="1"/>
</dbReference>
<keyword evidence="7" id="KW-0346">Stress response</keyword>